<feature type="transmembrane region" description="Helical" evidence="2">
    <location>
        <begin position="87"/>
        <end position="109"/>
    </location>
</feature>
<evidence type="ECO:0000256" key="2">
    <source>
        <dbReference type="SAM" id="Phobius"/>
    </source>
</evidence>
<dbReference type="Proteomes" id="UP001480955">
    <property type="component" value="Unassembled WGS sequence"/>
</dbReference>
<feature type="coiled-coil region" evidence="1">
    <location>
        <begin position="252"/>
        <end position="316"/>
    </location>
</feature>
<dbReference type="PANTHER" id="PTHR32309">
    <property type="entry name" value="TYROSINE-PROTEIN KINASE"/>
    <property type="match status" value="1"/>
</dbReference>
<feature type="transmembrane region" description="Helical" evidence="2">
    <location>
        <begin position="419"/>
        <end position="443"/>
    </location>
</feature>
<keyword evidence="2" id="KW-0812">Transmembrane</keyword>
<dbReference type="PANTHER" id="PTHR32309:SF13">
    <property type="entry name" value="FERRIC ENTEROBACTIN TRANSPORT PROTEIN FEPE"/>
    <property type="match status" value="1"/>
</dbReference>
<keyword evidence="1" id="KW-0175">Coiled coil</keyword>
<evidence type="ECO:0000313" key="4">
    <source>
        <dbReference type="Proteomes" id="UP001480955"/>
    </source>
</evidence>
<organism evidence="3 4">
    <name type="scientific">Methylorubrum podarium</name>
    <dbReference type="NCBI Taxonomy" id="200476"/>
    <lineage>
        <taxon>Bacteria</taxon>
        <taxon>Pseudomonadati</taxon>
        <taxon>Pseudomonadota</taxon>
        <taxon>Alphaproteobacteria</taxon>
        <taxon>Hyphomicrobiales</taxon>
        <taxon>Methylobacteriaceae</taxon>
        <taxon>Methylorubrum</taxon>
    </lineage>
</organism>
<protein>
    <submittedName>
        <fullName evidence="3">Capsule biosynthesis protein</fullName>
    </submittedName>
</protein>
<comment type="caution">
    <text evidence="3">The sequence shown here is derived from an EMBL/GenBank/DDBJ whole genome shotgun (WGS) entry which is preliminary data.</text>
</comment>
<keyword evidence="2" id="KW-0472">Membrane</keyword>
<proteinExistence type="predicted"/>
<evidence type="ECO:0000256" key="1">
    <source>
        <dbReference type="SAM" id="Coils"/>
    </source>
</evidence>
<keyword evidence="4" id="KW-1185">Reference proteome</keyword>
<accession>A0ABV1QN64</accession>
<name>A0ABV1QN64_9HYPH</name>
<gene>
    <name evidence="3" type="ORF">ABS772_12745</name>
</gene>
<keyword evidence="2" id="KW-1133">Transmembrane helix</keyword>
<sequence>MSSDDEVKQATRVRSSPSVQSLMDLARRSVPDLRRNAETIEPVAPGKGRHLGVALVERARRTLEWTRLPGLRPREARPPERMVKRLFRGYCLFALVPTAVVGLYVFVIASPQYIVESQFAVRGNVEPMASADLGLHTDLIQKHNSQDSFILRDYIGSRPMVEAVDAKLGLAKMFSQDGIDFWARYGEGQPVEKLVRYWRRHVVPQIDAISGVIHLKVRAFTPEDAVAISQEVIARSETLVNGISRRAQDDMIVNAKKEVEQSAERLKQARVAIQEFRNRWGIIDPVKTAEAAVTTMELLRKDKIKAENDLRVLRDSKLDEKSRSIQVLVATVGALDGQIKDLQSRLTTDGIVSNAEHNLTQALLEYESLMVEQTVAEKLHGSLQLILDRARVAAAKQQIYLATFVPPLLPTYSEYPAPFHAVFAALFCFTVLWSSVSLVSAAVNDNRL</sequence>
<reference evidence="3 4" key="1">
    <citation type="submission" date="2024-06" db="EMBL/GenBank/DDBJ databases">
        <authorList>
            <person name="Campbell A.G."/>
        </authorList>
    </citation>
    <scope>NUCLEOTIDE SEQUENCE [LARGE SCALE GENOMIC DNA]</scope>
    <source>
        <strain evidence="3 4">EM12</strain>
    </source>
</reference>
<evidence type="ECO:0000313" key="3">
    <source>
        <dbReference type="EMBL" id="MER2250781.1"/>
    </source>
</evidence>
<dbReference type="InterPro" id="IPR050445">
    <property type="entry name" value="Bact_polysacc_biosynth/exp"/>
</dbReference>
<dbReference type="RefSeq" id="WP_350395004.1">
    <property type="nucleotide sequence ID" value="NZ_JBELQE010000073.1"/>
</dbReference>
<dbReference type="EMBL" id="JBELQE010000073">
    <property type="protein sequence ID" value="MER2250781.1"/>
    <property type="molecule type" value="Genomic_DNA"/>
</dbReference>